<dbReference type="InterPro" id="IPR000477">
    <property type="entry name" value="RT_dom"/>
</dbReference>
<reference evidence="8" key="1">
    <citation type="submission" date="2018-02" db="EMBL/GenBank/DDBJ databases">
        <authorList>
            <person name="Cohen D.B."/>
            <person name="Kent A.D."/>
        </authorList>
    </citation>
    <scope>NUCLEOTIDE SEQUENCE</scope>
</reference>
<evidence type="ECO:0000256" key="5">
    <source>
        <dbReference type="ARBA" id="ARBA00023172"/>
    </source>
</evidence>
<evidence type="ECO:0000259" key="7">
    <source>
        <dbReference type="PROSITE" id="PS50994"/>
    </source>
</evidence>
<keyword evidence="4" id="KW-0255">Endonuclease</keyword>
<feature type="region of interest" description="Disordered" evidence="6">
    <location>
        <begin position="302"/>
        <end position="338"/>
    </location>
</feature>
<feature type="domain" description="Integrase catalytic" evidence="7">
    <location>
        <begin position="1231"/>
        <end position="1390"/>
    </location>
</feature>
<dbReference type="InterPro" id="IPR012337">
    <property type="entry name" value="RNaseH-like_sf"/>
</dbReference>
<dbReference type="InterPro" id="IPR002156">
    <property type="entry name" value="RNaseH_domain"/>
</dbReference>
<dbReference type="CDD" id="cd01647">
    <property type="entry name" value="RT_LTR"/>
    <property type="match status" value="1"/>
</dbReference>
<sequence length="1673" mass="188778">MEEEAVSENNPRGARLPTFNHRRIRSEVQTPGGQRGREEQRSYGRIEGRHHSPSKEPSFLGEARKKRRIEELEEELKFLKEGDKKKGGQRQRRRSRSRSGSCGSPKHTPSHKEHNRRSKHRHQRSVSPKRRKLDHPKTPPHQHQHNPVWKKLHQISSSPFSAEIERAKFPARFVPPPLAVYDGKSDPVGHLSRYRQSMALHTSNDPLMCRIFPSSLGEVGLRWFDRLDHRSIRSWQEMSESFTARFITNTRKPKEIDALLALKMKAGETLKSYSARYWEVYNDIDACDEDIVMKTFRVEDDPKSSARTVEAAPLMDKKTSQLEQNQTKKSKRSADQPRAGTCMAVHTVFKQPIYRLLPFIKDQPYFEWPAKMPGDPATREGKPYCSYHRERGHLTEQCRAYKYHLEQLVKNGHLRQYIDETKNSQQNVEAPKLRIKDSAPIGIIDVIHYGTTSHDQRGEMRRAAHLREVFQIGDSAQMAPVPLKKESTEQIIFTNQDLEGVQVPHSDALSLFKGLGLEKKDLSLVEGPLSGFSGETVVPTGKVTINVKAGTVSTPTDFFVLNAFSPYNAILGRPWLHRMGAVPSTLHQRLRFPTPQGVMEVLGDQLAAKQCLNKEGSEERLPQEKCAEKLVPVSVTKDEDQRQFLIGESLSGEHRTQLLTLLEEYQDVFAWTPYEAPGVDPEFASHALNVSSQYKPVVQKARRSAPQHAEAVREEVERLLKVGAIREILYPQWLSNTVVVKKKNGKWRVCVDFTDLNKACPKDPFPLPKIDQLVDSTAGHERMSFLDAFQGYHQIALKEEDQEKTAFITPRGIFCYKTVEVYIDDMVVKSVKSTDHIGDLRKVFEILRRHSLKLNATKVCIWCRVREVPGEVQRLTGMAAALNRFISKSAEKCRPFFDLIKKGKSFAWNEESDRAFELLKNYLSTPPLLSSPKEGEPPLHLLGCIRQSCQRGNRAKWPGRTATGLLHQQDHERGRDKALFRSSDFSGRISKWGAHLGAYDVHYKPRTSIKGQVLADFVAEFAPEPSEQPTIEESPRSAEQDKGSSRWTLYVDGAANSRGSAEYEALLHGLRAAKRLGAIFLDLHCDSQLIVNQLTGEYTAKDERMMAVGREHNGHADSLAGLASAVAPDFRRTVIVEVQDSPSIMKNSPANHQKEAAKIRRDATRSYSTRSMRECAVVTQEDDRWPTEQSGKGTGGHTCRKTRLNTSGAVKNVSYLLPAIHKPASQLNPISSPWPFAQWGLDLVGPLPRATGNRQWLIVATDYFTKWVEAEPLARITDSESRKFIWKNIITRFGIPRCFISDNGTQFDSGPFKKYCSEFGIRNHFSSPAYPQGNGQAESSNKTILNGIKKRLEEAKGRWVEELPTILWTFRTTPRSSTGETPYSLTYGVEAVIPLEVGLPTLRSEQYDQEDNELMLAKDMDLAQERRDLAMIRLASYQGDLKKRYGRNVNARSLAIGDMVLRRVLGSRKRPLSRQTGSKLGRTLPDRLRGRPRSIQPQRCSTYESSSGMVGRHKTLAMLGVSPVNPQVVWWDGIKTLATPRCSTYESSSGMVGRHKTLAMLGVSPVNPQVVWWDGIKTLATPRCSTYESSSGMVGRHKTLAMLGVSPVNPQVVWWDGIKTLATPRCSTYESSSGMVGRHKILAMLGVSPVNPQVVRWNCSKTLATPRSPAGKS</sequence>
<dbReference type="InterPro" id="IPR021109">
    <property type="entry name" value="Peptidase_aspartic_dom_sf"/>
</dbReference>
<dbReference type="Pfam" id="PF13456">
    <property type="entry name" value="RVT_3"/>
    <property type="match status" value="1"/>
</dbReference>
<dbReference type="InterPro" id="IPR001584">
    <property type="entry name" value="Integrase_cat-core"/>
</dbReference>
<dbReference type="GO" id="GO:0004523">
    <property type="term" value="F:RNA-DNA hybrid ribonuclease activity"/>
    <property type="evidence" value="ECO:0007669"/>
    <property type="project" value="InterPro"/>
</dbReference>
<proteinExistence type="predicted"/>
<dbReference type="GO" id="GO:0015074">
    <property type="term" value="P:DNA integration"/>
    <property type="evidence" value="ECO:0007669"/>
    <property type="project" value="InterPro"/>
</dbReference>
<dbReference type="PROSITE" id="PS50994">
    <property type="entry name" value="INTEGRASE"/>
    <property type="match status" value="1"/>
</dbReference>
<feature type="region of interest" description="Disordered" evidence="6">
    <location>
        <begin position="1"/>
        <end position="147"/>
    </location>
</feature>
<dbReference type="InterPro" id="IPR007713">
    <property type="entry name" value="TMP_rpt"/>
</dbReference>
<dbReference type="Gene3D" id="3.30.70.270">
    <property type="match status" value="2"/>
</dbReference>
<dbReference type="Pfam" id="PF00665">
    <property type="entry name" value="rve"/>
    <property type="match status" value="1"/>
</dbReference>
<evidence type="ECO:0000256" key="2">
    <source>
        <dbReference type="ARBA" id="ARBA00022695"/>
    </source>
</evidence>
<dbReference type="InterPro" id="IPR036397">
    <property type="entry name" value="RNaseH_sf"/>
</dbReference>
<evidence type="ECO:0000256" key="4">
    <source>
        <dbReference type="ARBA" id="ARBA00022759"/>
    </source>
</evidence>
<dbReference type="SUPFAM" id="SSF53098">
    <property type="entry name" value="Ribonuclease H-like"/>
    <property type="match status" value="1"/>
</dbReference>
<feature type="compositionally biased region" description="Polar residues" evidence="6">
    <location>
        <begin position="1495"/>
        <end position="1507"/>
    </location>
</feature>
<dbReference type="Pfam" id="PF05017">
    <property type="entry name" value="TMP"/>
    <property type="match status" value="3"/>
</dbReference>
<feature type="compositionally biased region" description="Basic and acidic residues" evidence="6">
    <location>
        <begin position="75"/>
        <end position="86"/>
    </location>
</feature>
<feature type="compositionally biased region" description="Basic and acidic residues" evidence="6">
    <location>
        <begin position="1033"/>
        <end position="1044"/>
    </location>
</feature>
<gene>
    <name evidence="8" type="ORF">FSB_LOCUS41677</name>
</gene>
<keyword evidence="3" id="KW-0540">Nuclease</keyword>
<keyword evidence="1" id="KW-0808">Transferase</keyword>
<dbReference type="Gene3D" id="3.30.420.10">
    <property type="entry name" value="Ribonuclease H-like superfamily/Ribonuclease H"/>
    <property type="match status" value="2"/>
</dbReference>
<dbReference type="EMBL" id="OIVN01003821">
    <property type="protein sequence ID" value="SPD13795.1"/>
    <property type="molecule type" value="Genomic_DNA"/>
</dbReference>
<feature type="region of interest" description="Disordered" evidence="6">
    <location>
        <begin position="1024"/>
        <end position="1045"/>
    </location>
</feature>
<dbReference type="InterPro" id="IPR043128">
    <property type="entry name" value="Rev_trsase/Diguanyl_cyclase"/>
</dbReference>
<feature type="region of interest" description="Disordered" evidence="6">
    <location>
        <begin position="1471"/>
        <end position="1507"/>
    </location>
</feature>
<dbReference type="Gene3D" id="3.10.10.10">
    <property type="entry name" value="HIV Type 1 Reverse Transcriptase, subunit A, domain 1"/>
    <property type="match status" value="1"/>
</dbReference>
<evidence type="ECO:0000256" key="6">
    <source>
        <dbReference type="SAM" id="MobiDB-lite"/>
    </source>
</evidence>
<feature type="compositionally biased region" description="Basic residues" evidence="6">
    <location>
        <begin position="87"/>
        <end position="97"/>
    </location>
</feature>
<dbReference type="CDD" id="cd00303">
    <property type="entry name" value="retropepsin_like"/>
    <property type="match status" value="1"/>
</dbReference>
<dbReference type="Pfam" id="PF03732">
    <property type="entry name" value="Retrotrans_gag"/>
    <property type="match status" value="1"/>
</dbReference>
<accession>A0A2N9HP99</accession>
<keyword evidence="2" id="KW-0548">Nucleotidyltransferase</keyword>
<feature type="region of interest" description="Disordered" evidence="6">
    <location>
        <begin position="1180"/>
        <end position="1202"/>
    </location>
</feature>
<dbReference type="InterPro" id="IPR043502">
    <property type="entry name" value="DNA/RNA_pol_sf"/>
</dbReference>
<keyword evidence="5" id="KW-0233">DNA recombination</keyword>
<dbReference type="PANTHER" id="PTHR37984">
    <property type="entry name" value="PROTEIN CBG26694"/>
    <property type="match status" value="1"/>
</dbReference>
<dbReference type="GO" id="GO:0016779">
    <property type="term" value="F:nucleotidyltransferase activity"/>
    <property type="evidence" value="ECO:0007669"/>
    <property type="project" value="UniProtKB-KW"/>
</dbReference>
<dbReference type="Pfam" id="PF00078">
    <property type="entry name" value="RVT_1"/>
    <property type="match status" value="1"/>
</dbReference>
<dbReference type="SUPFAM" id="SSF56672">
    <property type="entry name" value="DNA/RNA polymerases"/>
    <property type="match status" value="1"/>
</dbReference>
<evidence type="ECO:0000256" key="3">
    <source>
        <dbReference type="ARBA" id="ARBA00022722"/>
    </source>
</evidence>
<dbReference type="Gene3D" id="2.40.70.10">
    <property type="entry name" value="Acid Proteases"/>
    <property type="match status" value="1"/>
</dbReference>
<dbReference type="GO" id="GO:0003676">
    <property type="term" value="F:nucleic acid binding"/>
    <property type="evidence" value="ECO:0007669"/>
    <property type="project" value="InterPro"/>
</dbReference>
<evidence type="ECO:0000313" key="8">
    <source>
        <dbReference type="EMBL" id="SPD13795.1"/>
    </source>
</evidence>
<feature type="compositionally biased region" description="Basic and acidic residues" evidence="6">
    <location>
        <begin position="35"/>
        <end position="54"/>
    </location>
</feature>
<protein>
    <recommendedName>
        <fullName evidence="7">Integrase catalytic domain-containing protein</fullName>
    </recommendedName>
</protein>
<name>A0A2N9HP99_FAGSY</name>
<evidence type="ECO:0000256" key="1">
    <source>
        <dbReference type="ARBA" id="ARBA00022679"/>
    </source>
</evidence>
<dbReference type="InterPro" id="IPR050951">
    <property type="entry name" value="Retrovirus_Pol_polyprotein"/>
</dbReference>
<dbReference type="GO" id="GO:0006310">
    <property type="term" value="P:DNA recombination"/>
    <property type="evidence" value="ECO:0007669"/>
    <property type="project" value="UniProtKB-KW"/>
</dbReference>
<feature type="compositionally biased region" description="Basic residues" evidence="6">
    <location>
        <begin position="113"/>
        <end position="147"/>
    </location>
</feature>
<dbReference type="InterPro" id="IPR005162">
    <property type="entry name" value="Retrotrans_gag_dom"/>
</dbReference>
<keyword evidence="4" id="KW-0378">Hydrolase</keyword>
<organism evidence="8">
    <name type="scientific">Fagus sylvatica</name>
    <name type="common">Beechnut</name>
    <dbReference type="NCBI Taxonomy" id="28930"/>
    <lineage>
        <taxon>Eukaryota</taxon>
        <taxon>Viridiplantae</taxon>
        <taxon>Streptophyta</taxon>
        <taxon>Embryophyta</taxon>
        <taxon>Tracheophyta</taxon>
        <taxon>Spermatophyta</taxon>
        <taxon>Magnoliopsida</taxon>
        <taxon>eudicotyledons</taxon>
        <taxon>Gunneridae</taxon>
        <taxon>Pentapetalae</taxon>
        <taxon>rosids</taxon>
        <taxon>fabids</taxon>
        <taxon>Fagales</taxon>
        <taxon>Fagaceae</taxon>
        <taxon>Fagus</taxon>
    </lineage>
</organism>
<dbReference type="PANTHER" id="PTHR37984:SF5">
    <property type="entry name" value="PROTEIN NYNRIN-LIKE"/>
    <property type="match status" value="1"/>
</dbReference>